<comment type="caution">
    <text evidence="2">The sequence shown here is derived from an EMBL/GenBank/DDBJ whole genome shotgun (WGS) entry which is preliminary data.</text>
</comment>
<evidence type="ECO:0000313" key="2">
    <source>
        <dbReference type="EMBL" id="KAG5582371.1"/>
    </source>
</evidence>
<dbReference type="Proteomes" id="UP000824120">
    <property type="component" value="Chromosome 10"/>
</dbReference>
<gene>
    <name evidence="2" type="ORF">H5410_052998</name>
</gene>
<proteinExistence type="predicted"/>
<organism evidence="2 3">
    <name type="scientific">Solanum commersonii</name>
    <name type="common">Commerson's wild potato</name>
    <name type="synonym">Commerson's nightshade</name>
    <dbReference type="NCBI Taxonomy" id="4109"/>
    <lineage>
        <taxon>Eukaryota</taxon>
        <taxon>Viridiplantae</taxon>
        <taxon>Streptophyta</taxon>
        <taxon>Embryophyta</taxon>
        <taxon>Tracheophyta</taxon>
        <taxon>Spermatophyta</taxon>
        <taxon>Magnoliopsida</taxon>
        <taxon>eudicotyledons</taxon>
        <taxon>Gunneridae</taxon>
        <taxon>Pentapetalae</taxon>
        <taxon>asterids</taxon>
        <taxon>lamiids</taxon>
        <taxon>Solanales</taxon>
        <taxon>Solanaceae</taxon>
        <taxon>Solanoideae</taxon>
        <taxon>Solaneae</taxon>
        <taxon>Solanum</taxon>
    </lineage>
</organism>
<evidence type="ECO:0000313" key="3">
    <source>
        <dbReference type="Proteomes" id="UP000824120"/>
    </source>
</evidence>
<reference evidence="2 3" key="1">
    <citation type="submission" date="2020-09" db="EMBL/GenBank/DDBJ databases">
        <title>De no assembly of potato wild relative species, Solanum commersonii.</title>
        <authorList>
            <person name="Cho K."/>
        </authorList>
    </citation>
    <scope>NUCLEOTIDE SEQUENCE [LARGE SCALE GENOMIC DNA]</scope>
    <source>
        <strain evidence="2">LZ3.2</strain>
        <tissue evidence="2">Leaf</tissue>
    </source>
</reference>
<keyword evidence="3" id="KW-1185">Reference proteome</keyword>
<name>A0A9J5X2M1_SOLCO</name>
<protein>
    <submittedName>
        <fullName evidence="2">Uncharacterized protein</fullName>
    </submittedName>
</protein>
<evidence type="ECO:0000256" key="1">
    <source>
        <dbReference type="SAM" id="MobiDB-lite"/>
    </source>
</evidence>
<dbReference type="AlphaFoldDB" id="A0A9J5X2M1"/>
<dbReference type="EMBL" id="JACXVP010000010">
    <property type="protein sequence ID" value="KAG5582371.1"/>
    <property type="molecule type" value="Genomic_DNA"/>
</dbReference>
<feature type="compositionally biased region" description="Polar residues" evidence="1">
    <location>
        <begin position="58"/>
        <end position="76"/>
    </location>
</feature>
<accession>A0A9J5X2M1</accession>
<sequence length="128" mass="14394">MTHFQGEMISGVGKPPILPIFGCYNSPFFFFIRNYDVHFCQNSSWTSVKTLTEDPVGPNSQKGPSTSSNEPQSRTFVKTLAMEPVGPDGENRPFSRSNEPQSISPSFLEIQNFDVIFAEIFYGHLLRP</sequence>
<feature type="region of interest" description="Disordered" evidence="1">
    <location>
        <begin position="50"/>
        <end position="102"/>
    </location>
</feature>